<dbReference type="EMBL" id="VSRR010031164">
    <property type="protein sequence ID" value="MPC70456.1"/>
    <property type="molecule type" value="Genomic_DNA"/>
</dbReference>
<name>A0A5B7HKI4_PORTR</name>
<organism evidence="2 3">
    <name type="scientific">Portunus trituberculatus</name>
    <name type="common">Swimming crab</name>
    <name type="synonym">Neptunus trituberculatus</name>
    <dbReference type="NCBI Taxonomy" id="210409"/>
    <lineage>
        <taxon>Eukaryota</taxon>
        <taxon>Metazoa</taxon>
        <taxon>Ecdysozoa</taxon>
        <taxon>Arthropoda</taxon>
        <taxon>Crustacea</taxon>
        <taxon>Multicrustacea</taxon>
        <taxon>Malacostraca</taxon>
        <taxon>Eumalacostraca</taxon>
        <taxon>Eucarida</taxon>
        <taxon>Decapoda</taxon>
        <taxon>Pleocyemata</taxon>
        <taxon>Brachyura</taxon>
        <taxon>Eubrachyura</taxon>
        <taxon>Portunoidea</taxon>
        <taxon>Portunidae</taxon>
        <taxon>Portuninae</taxon>
        <taxon>Portunus</taxon>
    </lineage>
</organism>
<protein>
    <submittedName>
        <fullName evidence="2">Uncharacterized protein</fullName>
    </submittedName>
</protein>
<feature type="region of interest" description="Disordered" evidence="1">
    <location>
        <begin position="1"/>
        <end position="64"/>
    </location>
</feature>
<sequence length="135" mass="15324">MWGDERDEEEGEKGDKGKEITSSRDVPKGDIQQPQALEMKKKKKKKKKKARPDGSQDNTPHLSLSAIRGNHSCWKKASLQCRFCLSSCRGTAVCVFFKELWTCSSSSIRGGSVRCNIISNCRLHLQLIFCRYISR</sequence>
<evidence type="ECO:0000313" key="2">
    <source>
        <dbReference type="EMBL" id="MPC70456.1"/>
    </source>
</evidence>
<accession>A0A5B7HKI4</accession>
<evidence type="ECO:0000313" key="3">
    <source>
        <dbReference type="Proteomes" id="UP000324222"/>
    </source>
</evidence>
<evidence type="ECO:0000256" key="1">
    <source>
        <dbReference type="SAM" id="MobiDB-lite"/>
    </source>
</evidence>
<feature type="compositionally biased region" description="Basic residues" evidence="1">
    <location>
        <begin position="40"/>
        <end position="50"/>
    </location>
</feature>
<dbReference type="Proteomes" id="UP000324222">
    <property type="component" value="Unassembled WGS sequence"/>
</dbReference>
<comment type="caution">
    <text evidence="2">The sequence shown here is derived from an EMBL/GenBank/DDBJ whole genome shotgun (WGS) entry which is preliminary data.</text>
</comment>
<dbReference type="AlphaFoldDB" id="A0A5B7HKI4"/>
<gene>
    <name evidence="2" type="ORF">E2C01_064705</name>
</gene>
<proteinExistence type="predicted"/>
<keyword evidence="3" id="KW-1185">Reference proteome</keyword>
<feature type="compositionally biased region" description="Acidic residues" evidence="1">
    <location>
        <begin position="1"/>
        <end position="12"/>
    </location>
</feature>
<reference evidence="2 3" key="1">
    <citation type="submission" date="2019-05" db="EMBL/GenBank/DDBJ databases">
        <title>Another draft genome of Portunus trituberculatus and its Hox gene families provides insights of decapod evolution.</title>
        <authorList>
            <person name="Jeong J.-H."/>
            <person name="Song I."/>
            <person name="Kim S."/>
            <person name="Choi T."/>
            <person name="Kim D."/>
            <person name="Ryu S."/>
            <person name="Kim W."/>
        </authorList>
    </citation>
    <scope>NUCLEOTIDE SEQUENCE [LARGE SCALE GENOMIC DNA]</scope>
    <source>
        <tissue evidence="2">Muscle</tissue>
    </source>
</reference>
<feature type="compositionally biased region" description="Basic and acidic residues" evidence="1">
    <location>
        <begin position="13"/>
        <end position="28"/>
    </location>
</feature>